<name>A0AAV0BA66_PHAPC</name>
<dbReference type="AlphaFoldDB" id="A0AAV0BA66"/>
<sequence length="164" mass="18609">MEDDKKQDLDNQTQGHKDLDIFKVIPDWGFSELLSLSRFLINQSEGVGTDVKDSLSFLEARLIIKENLSCDQQLNSKLNPIAHELNQLVKLSLKKLPTPLSVAAAPATTTTTTTTTKPNGLLIHLKRKHCRMKRKDQRALTTQLKHKPQLRTHQARKSKSHNQI</sequence>
<protein>
    <submittedName>
        <fullName evidence="2">Uncharacterized protein</fullName>
    </submittedName>
</protein>
<keyword evidence="3" id="KW-1185">Reference proteome</keyword>
<dbReference type="EMBL" id="CALTRL010004484">
    <property type="protein sequence ID" value="CAH7683146.1"/>
    <property type="molecule type" value="Genomic_DNA"/>
</dbReference>
<dbReference type="Proteomes" id="UP001153365">
    <property type="component" value="Unassembled WGS sequence"/>
</dbReference>
<feature type="region of interest" description="Disordered" evidence="1">
    <location>
        <begin position="139"/>
        <end position="164"/>
    </location>
</feature>
<reference evidence="2" key="1">
    <citation type="submission" date="2022-06" db="EMBL/GenBank/DDBJ databases">
        <authorList>
            <consortium name="SYNGENTA / RWTH Aachen University"/>
        </authorList>
    </citation>
    <scope>NUCLEOTIDE SEQUENCE</scope>
</reference>
<organism evidence="2 3">
    <name type="scientific">Phakopsora pachyrhizi</name>
    <name type="common">Asian soybean rust disease fungus</name>
    <dbReference type="NCBI Taxonomy" id="170000"/>
    <lineage>
        <taxon>Eukaryota</taxon>
        <taxon>Fungi</taxon>
        <taxon>Dikarya</taxon>
        <taxon>Basidiomycota</taxon>
        <taxon>Pucciniomycotina</taxon>
        <taxon>Pucciniomycetes</taxon>
        <taxon>Pucciniales</taxon>
        <taxon>Phakopsoraceae</taxon>
        <taxon>Phakopsora</taxon>
    </lineage>
</organism>
<accession>A0AAV0BA66</accession>
<feature type="compositionally biased region" description="Basic residues" evidence="1">
    <location>
        <begin position="144"/>
        <end position="164"/>
    </location>
</feature>
<evidence type="ECO:0000313" key="2">
    <source>
        <dbReference type="EMBL" id="CAH7683146.1"/>
    </source>
</evidence>
<gene>
    <name evidence="2" type="ORF">PPACK8108_LOCUS16485</name>
</gene>
<comment type="caution">
    <text evidence="2">The sequence shown here is derived from an EMBL/GenBank/DDBJ whole genome shotgun (WGS) entry which is preliminary data.</text>
</comment>
<evidence type="ECO:0000256" key="1">
    <source>
        <dbReference type="SAM" id="MobiDB-lite"/>
    </source>
</evidence>
<proteinExistence type="predicted"/>
<evidence type="ECO:0000313" key="3">
    <source>
        <dbReference type="Proteomes" id="UP001153365"/>
    </source>
</evidence>